<name>A0A645ECJ9_9ZZZZ</name>
<dbReference type="EMBL" id="VSSQ01045189">
    <property type="protein sequence ID" value="MPM99071.1"/>
    <property type="molecule type" value="Genomic_DNA"/>
</dbReference>
<proteinExistence type="predicted"/>
<comment type="caution">
    <text evidence="1">The sequence shown here is derived from an EMBL/GenBank/DDBJ whole genome shotgun (WGS) entry which is preliminary data.</text>
</comment>
<protein>
    <submittedName>
        <fullName evidence="1">Uncharacterized protein</fullName>
    </submittedName>
</protein>
<evidence type="ECO:0000313" key="1">
    <source>
        <dbReference type="EMBL" id="MPM99071.1"/>
    </source>
</evidence>
<accession>A0A645ECJ9</accession>
<sequence>MFSQVVQKSVCVCETKEFWPFASKALLGLAKEIAKTAKTGVVGVANYDVIENFDFEKLTRSNEVTGDFDVGLGWSRLTARMIVRDDDCGGARHDS</sequence>
<dbReference type="AlphaFoldDB" id="A0A645ECJ9"/>
<gene>
    <name evidence="1" type="ORF">SDC9_146261</name>
</gene>
<reference evidence="1" key="1">
    <citation type="submission" date="2019-08" db="EMBL/GenBank/DDBJ databases">
        <authorList>
            <person name="Kucharzyk K."/>
            <person name="Murdoch R.W."/>
            <person name="Higgins S."/>
            <person name="Loffler F."/>
        </authorList>
    </citation>
    <scope>NUCLEOTIDE SEQUENCE</scope>
</reference>
<organism evidence="1">
    <name type="scientific">bioreactor metagenome</name>
    <dbReference type="NCBI Taxonomy" id="1076179"/>
    <lineage>
        <taxon>unclassified sequences</taxon>
        <taxon>metagenomes</taxon>
        <taxon>ecological metagenomes</taxon>
    </lineage>
</organism>